<dbReference type="InterPro" id="IPR004300">
    <property type="entry name" value="Glyco_hydro_57_N"/>
</dbReference>
<reference evidence="4" key="1">
    <citation type="journal article" date="2014" name="Front. Microbiol.">
        <title>High frequency of phylogenetically diverse reductive dehalogenase-homologous genes in deep subseafloor sedimentary metagenomes.</title>
        <authorList>
            <person name="Kawai M."/>
            <person name="Futagami T."/>
            <person name="Toyoda A."/>
            <person name="Takaki Y."/>
            <person name="Nishi S."/>
            <person name="Hori S."/>
            <person name="Arai W."/>
            <person name="Tsubouchi T."/>
            <person name="Morono Y."/>
            <person name="Uchiyama I."/>
            <person name="Ito T."/>
            <person name="Fujiyama A."/>
            <person name="Inagaki F."/>
            <person name="Takami H."/>
        </authorList>
    </citation>
    <scope>NUCLEOTIDE SEQUENCE</scope>
    <source>
        <strain evidence="4">Expedition CK06-06</strain>
    </source>
</reference>
<comment type="similarity">
    <text evidence="1">Belongs to the glycosyl hydrolase 57 family.</text>
</comment>
<dbReference type="GO" id="GO:0005975">
    <property type="term" value="P:carbohydrate metabolic process"/>
    <property type="evidence" value="ECO:0007669"/>
    <property type="project" value="InterPro"/>
</dbReference>
<evidence type="ECO:0000256" key="1">
    <source>
        <dbReference type="ARBA" id="ARBA00006821"/>
    </source>
</evidence>
<name>X1SFJ6_9ZZZZ</name>
<accession>X1SFJ6</accession>
<dbReference type="InterPro" id="IPR052046">
    <property type="entry name" value="GH57_Enzymes"/>
</dbReference>
<feature type="domain" description="Glycoside hydrolase family 57 N-terminal" evidence="3">
    <location>
        <begin position="7"/>
        <end position="171"/>
    </location>
</feature>
<dbReference type="SUPFAM" id="SSF88713">
    <property type="entry name" value="Glycoside hydrolase/deacetylase"/>
    <property type="match status" value="1"/>
</dbReference>
<proteinExistence type="inferred from homology"/>
<protein>
    <recommendedName>
        <fullName evidence="3">Glycoside hydrolase family 57 N-terminal domain-containing protein</fullName>
    </recommendedName>
</protein>
<evidence type="ECO:0000259" key="3">
    <source>
        <dbReference type="Pfam" id="PF03065"/>
    </source>
</evidence>
<sequence>MSKAKVTKKDLFDLYFDNGLNRYVFERAARKCYFPTNSIILEQIDKSKSAGKPFKVTYGISGVFLEQCKRWNPDLIESFKQLAETGCIEFMEETYYHSLASLYGTDRSEFVEQIKMHRQLMKDLFNYEPQIIENTELLYNNAIAKTMEGMGYKGTVTEGIERLLWWRSPNYD</sequence>
<dbReference type="GO" id="GO:0003824">
    <property type="term" value="F:catalytic activity"/>
    <property type="evidence" value="ECO:0007669"/>
    <property type="project" value="InterPro"/>
</dbReference>
<dbReference type="PANTHER" id="PTHR36306">
    <property type="entry name" value="ALPHA-AMYLASE-RELATED-RELATED"/>
    <property type="match status" value="1"/>
</dbReference>
<organism evidence="4">
    <name type="scientific">marine sediment metagenome</name>
    <dbReference type="NCBI Taxonomy" id="412755"/>
    <lineage>
        <taxon>unclassified sequences</taxon>
        <taxon>metagenomes</taxon>
        <taxon>ecological metagenomes</taxon>
    </lineage>
</organism>
<dbReference type="EMBL" id="BARW01006581">
    <property type="protein sequence ID" value="GAI77921.1"/>
    <property type="molecule type" value="Genomic_DNA"/>
</dbReference>
<dbReference type="InterPro" id="IPR011330">
    <property type="entry name" value="Glyco_hydro/deAcase_b/a-brl"/>
</dbReference>
<evidence type="ECO:0000313" key="4">
    <source>
        <dbReference type="EMBL" id="GAI77921.1"/>
    </source>
</evidence>
<dbReference type="Pfam" id="PF03065">
    <property type="entry name" value="Glyco_hydro_57"/>
    <property type="match status" value="1"/>
</dbReference>
<dbReference type="AlphaFoldDB" id="X1SFJ6"/>
<keyword evidence="2" id="KW-0119">Carbohydrate metabolism</keyword>
<gene>
    <name evidence="4" type="ORF">S12H4_13829</name>
</gene>
<feature type="non-terminal residue" evidence="4">
    <location>
        <position position="172"/>
    </location>
</feature>
<evidence type="ECO:0000256" key="2">
    <source>
        <dbReference type="ARBA" id="ARBA00023277"/>
    </source>
</evidence>
<dbReference type="PANTHER" id="PTHR36306:SF1">
    <property type="entry name" value="ALPHA-AMYLASE-RELATED"/>
    <property type="match status" value="1"/>
</dbReference>
<comment type="caution">
    <text evidence="4">The sequence shown here is derived from an EMBL/GenBank/DDBJ whole genome shotgun (WGS) entry which is preliminary data.</text>
</comment>
<dbReference type="Gene3D" id="3.20.110.20">
    <property type="match status" value="1"/>
</dbReference>